<dbReference type="PANTHER" id="PTHR11070">
    <property type="entry name" value="UVRD / RECB / PCRA DNA HELICASE FAMILY MEMBER"/>
    <property type="match status" value="1"/>
</dbReference>
<dbReference type="Gene3D" id="1.10.10.160">
    <property type="match status" value="1"/>
</dbReference>
<proteinExistence type="inferred from homology"/>
<evidence type="ECO:0000256" key="10">
    <source>
        <dbReference type="ARBA" id="ARBA00023204"/>
    </source>
</evidence>
<evidence type="ECO:0000256" key="15">
    <source>
        <dbReference type="PROSITE-ProRule" id="PRU00560"/>
    </source>
</evidence>
<evidence type="ECO:0000256" key="12">
    <source>
        <dbReference type="ARBA" id="ARBA00034617"/>
    </source>
</evidence>
<dbReference type="PROSITE" id="PS51198">
    <property type="entry name" value="UVRD_HELICASE_ATP_BIND"/>
    <property type="match status" value="1"/>
</dbReference>
<feature type="binding site" evidence="15">
    <location>
        <begin position="127"/>
        <end position="134"/>
    </location>
    <ligand>
        <name>ATP</name>
        <dbReference type="ChEBI" id="CHEBI:30616"/>
    </ligand>
</feature>
<keyword evidence="19" id="KW-1185">Reference proteome</keyword>
<keyword evidence="5 15" id="KW-0378">Hydrolase</keyword>
<dbReference type="SUPFAM" id="SSF52540">
    <property type="entry name" value="P-loop containing nucleoside triphosphate hydrolases"/>
    <property type="match status" value="1"/>
</dbReference>
<dbReference type="Gene3D" id="1.10.486.10">
    <property type="entry name" value="PCRA, domain 4"/>
    <property type="match status" value="1"/>
</dbReference>
<name>A0A5B8M2B0_9MICO</name>
<dbReference type="GO" id="GO:0004527">
    <property type="term" value="F:exonuclease activity"/>
    <property type="evidence" value="ECO:0007669"/>
    <property type="project" value="UniProtKB-KW"/>
</dbReference>
<dbReference type="OrthoDB" id="5240387at2"/>
<keyword evidence="4" id="KW-0227">DNA damage</keyword>
<comment type="catalytic activity">
    <reaction evidence="12">
        <text>Couples ATP hydrolysis with the unwinding of duplex DNA by translocating in the 3'-5' direction.</text>
        <dbReference type="EC" id="5.6.2.4"/>
    </reaction>
</comment>
<dbReference type="InterPro" id="IPR014017">
    <property type="entry name" value="DNA_helicase_UvrD-like_C"/>
</dbReference>
<sequence length="1142" mass="121574">MLVAQLERERLAGERGIHGCLDLGGGLVRLEAQFTRGVDDADAYFHWDAFRCGDAVRQSHYGSRASAFGEFTDGRTRPGSRPLRAVVEGVSEAAHRVNVVSQPEPELDASQRAVLAVDDGTSALVIGAPGTGKTTTLVELLADRVHRLGYAPESVLALTFDRSSATRLRDRLGLRIGEAVNGPLARTVSSLAFDVVAQASIAAGSEPPTLLTGAEQDADVAALLAGHIEDDAGPRWPEHLGEQVRALRSFRTELRELMMRATEHELSPERIRQLGRQHERQEWVAAADFLDDYLAVVSSARPDQLDSAELVRFAVASLSRGDVSDAVERLRLVVVDDVQEATELGLALLSALRDRGVAVIGFGDPDAATAVFRGGSADAVARFGAGMLVHTLRVAHRQPPALRELTRKVTEKIGTAGVVGHRGALPARSGDDGLEPLLTIEAPTQAREWAAVARVLRERHLMSDVPWSKMAVVVRSGALIDGVARGLATAEVPVRTTTATVALRDDPAARALLGIVDHGIGRSALDIDAVTDMLLGPFGGLDRLALRRLRVALRTEEVAAGGDRAADVLLLEAIGQPGRLATIDHRIARDADRLARILDAVRTASVAGAAAEELLWTVWERSGAAVQWRQAAAGSGVAASEANRNLDGVVALFTAAKRFGEREPDSPPSVFLARMLDADVPEDTLAPSRSVESVLIATPSGVVGREFEVVVVAGLQDGVWPDLRVRGTLLGTELLMRAADGETDAVIDARKQVAADELRMFAVAVSRASRQVVLAAASDDDQSPSVLFGLAPHGTPAVDAGAPPLTLRGLTGRLRRELTRDDAAARLEGAEAGAMATGESAAARRRRAEAASALAELAAVGVPGADPGQWHGLVEPSSAAPLYDDEESVPVSPSRIEAIEESPLDWFLDDIAGSTTSTSMGIGTIVHWAMETAVDPAVDALFAAVESRWNELVFESPWIAAREKRAVRRLVQGVSEYLADSQRTGIRVVAAETGFRLEVGRAQVHGKIDRVEADRGGGITIVDLKTGAPVTNQATLTAMPQLGVYQLAYESGQLGELCAPFAPHHSAGAKLLFVREGVRGKLYREGTQAALDEEGLDGFRQRIEQAARAIAVAEFEGKAQLDEYRGDVAVRRLHRVRAVCSD</sequence>
<evidence type="ECO:0000256" key="14">
    <source>
        <dbReference type="ARBA" id="ARBA00048988"/>
    </source>
</evidence>
<evidence type="ECO:0000256" key="4">
    <source>
        <dbReference type="ARBA" id="ARBA00022763"/>
    </source>
</evidence>
<keyword evidence="3 15" id="KW-0547">Nucleotide-binding</keyword>
<dbReference type="InterPro" id="IPR011604">
    <property type="entry name" value="PDDEXK-like_dom_sf"/>
</dbReference>
<keyword evidence="6 15" id="KW-0347">Helicase</keyword>
<dbReference type="InterPro" id="IPR027417">
    <property type="entry name" value="P-loop_NTPase"/>
</dbReference>
<reference evidence="18 19" key="1">
    <citation type="submission" date="2019-07" db="EMBL/GenBank/DDBJ databases">
        <title>Full genome sequence of Humibacter sp. WJ7-1.</title>
        <authorList>
            <person name="Im W.-T."/>
        </authorList>
    </citation>
    <scope>NUCLEOTIDE SEQUENCE [LARGE SCALE GENOMIC DNA]</scope>
    <source>
        <strain evidence="18 19">WJ7-1</strain>
    </source>
</reference>
<evidence type="ECO:0000313" key="19">
    <source>
        <dbReference type="Proteomes" id="UP000320216"/>
    </source>
</evidence>
<keyword evidence="11" id="KW-0413">Isomerase</keyword>
<keyword evidence="10" id="KW-0234">DNA repair</keyword>
<evidence type="ECO:0000259" key="17">
    <source>
        <dbReference type="PROSITE" id="PS51217"/>
    </source>
</evidence>
<evidence type="ECO:0000256" key="6">
    <source>
        <dbReference type="ARBA" id="ARBA00022806"/>
    </source>
</evidence>
<evidence type="ECO:0000256" key="3">
    <source>
        <dbReference type="ARBA" id="ARBA00022741"/>
    </source>
</evidence>
<organism evidence="18 19">
    <name type="scientific">Humibacter ginsenosidimutans</name>
    <dbReference type="NCBI Taxonomy" id="2599293"/>
    <lineage>
        <taxon>Bacteria</taxon>
        <taxon>Bacillati</taxon>
        <taxon>Actinomycetota</taxon>
        <taxon>Actinomycetes</taxon>
        <taxon>Micrococcales</taxon>
        <taxon>Microbacteriaceae</taxon>
        <taxon>Humibacter</taxon>
    </lineage>
</organism>
<dbReference type="GO" id="GO:0003677">
    <property type="term" value="F:DNA binding"/>
    <property type="evidence" value="ECO:0007669"/>
    <property type="project" value="UniProtKB-KW"/>
</dbReference>
<protein>
    <recommendedName>
        <fullName evidence="13">DNA 3'-5' helicase</fullName>
        <ecNumber evidence="13">5.6.2.4</ecNumber>
    </recommendedName>
</protein>
<dbReference type="EC" id="5.6.2.4" evidence="13"/>
<evidence type="ECO:0000256" key="13">
    <source>
        <dbReference type="ARBA" id="ARBA00034808"/>
    </source>
</evidence>
<evidence type="ECO:0000256" key="2">
    <source>
        <dbReference type="ARBA" id="ARBA00022722"/>
    </source>
</evidence>
<dbReference type="Pfam" id="PF00580">
    <property type="entry name" value="UvrD-helicase"/>
    <property type="match status" value="1"/>
</dbReference>
<keyword evidence="8 15" id="KW-0067">ATP-binding</keyword>
<dbReference type="PANTHER" id="PTHR11070:SF59">
    <property type="entry name" value="DNA 3'-5' HELICASE"/>
    <property type="match status" value="1"/>
</dbReference>
<keyword evidence="7" id="KW-0269">Exonuclease</keyword>
<evidence type="ECO:0000256" key="1">
    <source>
        <dbReference type="ARBA" id="ARBA00009922"/>
    </source>
</evidence>
<dbReference type="InterPro" id="IPR000212">
    <property type="entry name" value="DNA_helicase_UvrD/REP"/>
</dbReference>
<dbReference type="KEGG" id="huw:FPZ11_05895"/>
<dbReference type="EMBL" id="CP042305">
    <property type="protein sequence ID" value="QDZ14356.1"/>
    <property type="molecule type" value="Genomic_DNA"/>
</dbReference>
<dbReference type="GO" id="GO:0033202">
    <property type="term" value="C:DNA helicase complex"/>
    <property type="evidence" value="ECO:0007669"/>
    <property type="project" value="TreeGrafter"/>
</dbReference>
<dbReference type="PROSITE" id="PS51217">
    <property type="entry name" value="UVRD_HELICASE_CTER"/>
    <property type="match status" value="1"/>
</dbReference>
<evidence type="ECO:0000256" key="9">
    <source>
        <dbReference type="ARBA" id="ARBA00023125"/>
    </source>
</evidence>
<gene>
    <name evidence="18" type="ORF">FPZ11_05895</name>
</gene>
<evidence type="ECO:0000256" key="8">
    <source>
        <dbReference type="ARBA" id="ARBA00022840"/>
    </source>
</evidence>
<dbReference type="Gene3D" id="3.90.320.10">
    <property type="match status" value="1"/>
</dbReference>
<evidence type="ECO:0000256" key="11">
    <source>
        <dbReference type="ARBA" id="ARBA00023235"/>
    </source>
</evidence>
<dbReference type="InterPro" id="IPR014016">
    <property type="entry name" value="UvrD-like_ATP-bd"/>
</dbReference>
<feature type="domain" description="UvrD-like helicase C-terminal" evidence="17">
    <location>
        <begin position="404"/>
        <end position="704"/>
    </location>
</feature>
<feature type="domain" description="UvrD-like helicase ATP-binding" evidence="16">
    <location>
        <begin position="106"/>
        <end position="399"/>
    </location>
</feature>
<dbReference type="GO" id="GO:0005524">
    <property type="term" value="F:ATP binding"/>
    <property type="evidence" value="ECO:0007669"/>
    <property type="project" value="UniProtKB-UniRule"/>
</dbReference>
<dbReference type="Proteomes" id="UP000320216">
    <property type="component" value="Chromosome"/>
</dbReference>
<dbReference type="GO" id="GO:0000725">
    <property type="term" value="P:recombinational repair"/>
    <property type="evidence" value="ECO:0007669"/>
    <property type="project" value="TreeGrafter"/>
</dbReference>
<comment type="catalytic activity">
    <reaction evidence="14">
        <text>ATP + H2O = ADP + phosphate + H(+)</text>
        <dbReference type="Rhea" id="RHEA:13065"/>
        <dbReference type="ChEBI" id="CHEBI:15377"/>
        <dbReference type="ChEBI" id="CHEBI:15378"/>
        <dbReference type="ChEBI" id="CHEBI:30616"/>
        <dbReference type="ChEBI" id="CHEBI:43474"/>
        <dbReference type="ChEBI" id="CHEBI:456216"/>
        <dbReference type="EC" id="5.6.2.4"/>
    </reaction>
</comment>
<evidence type="ECO:0000313" key="18">
    <source>
        <dbReference type="EMBL" id="QDZ14356.1"/>
    </source>
</evidence>
<dbReference type="GO" id="GO:0005829">
    <property type="term" value="C:cytosol"/>
    <property type="evidence" value="ECO:0007669"/>
    <property type="project" value="TreeGrafter"/>
</dbReference>
<evidence type="ECO:0000256" key="5">
    <source>
        <dbReference type="ARBA" id="ARBA00022801"/>
    </source>
</evidence>
<evidence type="ECO:0000256" key="7">
    <source>
        <dbReference type="ARBA" id="ARBA00022839"/>
    </source>
</evidence>
<dbReference type="AlphaFoldDB" id="A0A5B8M2B0"/>
<dbReference type="InterPro" id="IPR038726">
    <property type="entry name" value="PDDEXK_AddAB-type"/>
</dbReference>
<comment type="similarity">
    <text evidence="1">Belongs to the helicase family. UvrD subfamily.</text>
</comment>
<dbReference type="Gene3D" id="3.40.50.300">
    <property type="entry name" value="P-loop containing nucleotide triphosphate hydrolases"/>
    <property type="match status" value="2"/>
</dbReference>
<keyword evidence="2" id="KW-0540">Nuclease</keyword>
<dbReference type="Pfam" id="PF12705">
    <property type="entry name" value="PDDEXK_1"/>
    <property type="match status" value="1"/>
</dbReference>
<keyword evidence="9" id="KW-0238">DNA-binding</keyword>
<dbReference type="InterPro" id="IPR013986">
    <property type="entry name" value="DExx_box_DNA_helicase_dom_sf"/>
</dbReference>
<dbReference type="GO" id="GO:0043138">
    <property type="term" value="F:3'-5' DNA helicase activity"/>
    <property type="evidence" value="ECO:0007669"/>
    <property type="project" value="UniProtKB-EC"/>
</dbReference>
<accession>A0A5B8M2B0</accession>
<evidence type="ECO:0000259" key="16">
    <source>
        <dbReference type="PROSITE" id="PS51198"/>
    </source>
</evidence>